<dbReference type="RefSeq" id="WP_321535721.1">
    <property type="nucleotide sequence ID" value="NZ_JARGDL010000008.1"/>
</dbReference>
<gene>
    <name evidence="2" type="ORF">P0M35_07310</name>
</gene>
<dbReference type="EMBL" id="JARGDL010000008">
    <property type="protein sequence ID" value="MDF1611953.1"/>
    <property type="molecule type" value="Genomic_DNA"/>
</dbReference>
<dbReference type="Gene3D" id="3.10.310.50">
    <property type="match status" value="1"/>
</dbReference>
<dbReference type="PANTHER" id="PTHR30373">
    <property type="entry name" value="UPF0603 PROTEIN YGCG"/>
    <property type="match status" value="1"/>
</dbReference>
<dbReference type="InterPro" id="IPR007621">
    <property type="entry name" value="TPM_dom"/>
</dbReference>
<evidence type="ECO:0000313" key="2">
    <source>
        <dbReference type="EMBL" id="MDF1611953.1"/>
    </source>
</evidence>
<sequence>MENIIYNFFSDDDFLRISNEIKKIEAKTSGEVRVSMKEKRTFSEKKKSLKELAEIEFVKLNMHNTRDKTGILIFVLFEERQFYILADDGINQKVEPNTWDDIRDEMQENFRNGKFLEGIKSGLQKIGSILEKHFPIKEDDTNELSNEIVLE</sequence>
<proteinExistence type="predicted"/>
<evidence type="ECO:0000313" key="3">
    <source>
        <dbReference type="Proteomes" id="UP001221302"/>
    </source>
</evidence>
<protein>
    <submittedName>
        <fullName evidence="2">TPM domain-containing protein</fullName>
    </submittedName>
</protein>
<dbReference type="PANTHER" id="PTHR30373:SF8">
    <property type="entry name" value="BLL7265 PROTEIN"/>
    <property type="match status" value="1"/>
</dbReference>
<keyword evidence="3" id="KW-1185">Reference proteome</keyword>
<reference evidence="2" key="1">
    <citation type="submission" date="2023-03" db="EMBL/GenBank/DDBJ databases">
        <title>Stygiobacter electus gen. nov., sp. nov., facultatively anaerobic thermotolerant bacterium of the class Ignavibacteria from a well of Yessentuki mineral water deposit.</title>
        <authorList>
            <person name="Podosokorskaya O.A."/>
            <person name="Elcheninov A.G."/>
            <person name="Petrova N.F."/>
            <person name="Zavarzina D.G."/>
            <person name="Kublanov I.V."/>
            <person name="Merkel A.Y."/>
        </authorList>
    </citation>
    <scope>NUCLEOTIDE SEQUENCE</scope>
    <source>
        <strain evidence="2">09-Me</strain>
    </source>
</reference>
<accession>A0AAE3TC19</accession>
<feature type="domain" description="TPM" evidence="1">
    <location>
        <begin position="7"/>
        <end position="127"/>
    </location>
</feature>
<name>A0AAE3TC19_9BACT</name>
<evidence type="ECO:0000259" key="1">
    <source>
        <dbReference type="Pfam" id="PF04536"/>
    </source>
</evidence>
<dbReference type="AlphaFoldDB" id="A0AAE3TC19"/>
<comment type="caution">
    <text evidence="2">The sequence shown here is derived from an EMBL/GenBank/DDBJ whole genome shotgun (WGS) entry which is preliminary data.</text>
</comment>
<dbReference type="Pfam" id="PF04536">
    <property type="entry name" value="TPM_phosphatase"/>
    <property type="match status" value="1"/>
</dbReference>
<organism evidence="2 3">
    <name type="scientific">Stygiobacter electus</name>
    <dbReference type="NCBI Taxonomy" id="3032292"/>
    <lineage>
        <taxon>Bacteria</taxon>
        <taxon>Pseudomonadati</taxon>
        <taxon>Ignavibacteriota</taxon>
        <taxon>Ignavibacteria</taxon>
        <taxon>Ignavibacteriales</taxon>
        <taxon>Melioribacteraceae</taxon>
        <taxon>Stygiobacter</taxon>
    </lineage>
</organism>
<dbReference type="Proteomes" id="UP001221302">
    <property type="component" value="Unassembled WGS sequence"/>
</dbReference>